<accession>A0A1W1D7Q6</accession>
<dbReference type="AlphaFoldDB" id="A0A1W1D7Q6"/>
<dbReference type="EMBL" id="FPHQ01000118">
    <property type="protein sequence ID" value="SFV76467.1"/>
    <property type="molecule type" value="Genomic_DNA"/>
</dbReference>
<evidence type="ECO:0000313" key="2">
    <source>
        <dbReference type="EMBL" id="SFV76467.1"/>
    </source>
</evidence>
<sequence>MSGFFFYNDQVSGLENEIDSITVEYNSKIEALQPNNIHKEEIQVSTLEDLNSQLVTARSTLREAQQKLLLATSKTSVLGSEISQIHDARGKVKALEGSLKNTQQELELSGIKLDYLESVFELQNKATIKNNIARIKELKETSTGIALAGFIVPAVGVATLISYTVEEIHNYCGNIKNAIDLEEKVFGKIISLDTEMQNNYHQQCVVSLKDQIKEGLGLKKI</sequence>
<evidence type="ECO:0000256" key="1">
    <source>
        <dbReference type="SAM" id="Coils"/>
    </source>
</evidence>
<proteinExistence type="predicted"/>
<feature type="coiled-coil region" evidence="1">
    <location>
        <begin position="47"/>
        <end position="105"/>
    </location>
</feature>
<reference evidence="2" key="1">
    <citation type="submission" date="2016-10" db="EMBL/GenBank/DDBJ databases">
        <authorList>
            <person name="de Groot N.N."/>
        </authorList>
    </citation>
    <scope>NUCLEOTIDE SEQUENCE</scope>
</reference>
<protein>
    <submittedName>
        <fullName evidence="2">Likely vesicular transport factor Uso1p</fullName>
    </submittedName>
</protein>
<name>A0A1W1D7Q6_9ZZZZ</name>
<keyword evidence="1" id="KW-0175">Coiled coil</keyword>
<organism evidence="2">
    <name type="scientific">hydrothermal vent metagenome</name>
    <dbReference type="NCBI Taxonomy" id="652676"/>
    <lineage>
        <taxon>unclassified sequences</taxon>
        <taxon>metagenomes</taxon>
        <taxon>ecological metagenomes</taxon>
    </lineage>
</organism>
<gene>
    <name evidence="2" type="ORF">MNB_SUP05-10-76</name>
</gene>